<accession>A0ABW5T829</accession>
<dbReference type="SMART" id="SM00342">
    <property type="entry name" value="HTH_ARAC"/>
    <property type="match status" value="1"/>
</dbReference>
<evidence type="ECO:0000256" key="1">
    <source>
        <dbReference type="ARBA" id="ARBA00023015"/>
    </source>
</evidence>
<dbReference type="PANTHER" id="PTHR43280">
    <property type="entry name" value="ARAC-FAMILY TRANSCRIPTIONAL REGULATOR"/>
    <property type="match status" value="1"/>
</dbReference>
<dbReference type="PROSITE" id="PS01124">
    <property type="entry name" value="HTH_ARAC_FAMILY_2"/>
    <property type="match status" value="1"/>
</dbReference>
<dbReference type="Proteomes" id="UP001597476">
    <property type="component" value="Unassembled WGS sequence"/>
</dbReference>
<dbReference type="InterPro" id="IPR018062">
    <property type="entry name" value="HTH_AraC-typ_CS"/>
</dbReference>
<dbReference type="PANTHER" id="PTHR43280:SF30">
    <property type="entry name" value="MMSAB OPERON REGULATORY PROTEIN"/>
    <property type="match status" value="1"/>
</dbReference>
<dbReference type="EMBL" id="JBHULY010000005">
    <property type="protein sequence ID" value="MFD2725161.1"/>
    <property type="molecule type" value="Genomic_DNA"/>
</dbReference>
<dbReference type="InterPro" id="IPR037923">
    <property type="entry name" value="HTH-like"/>
</dbReference>
<keyword evidence="6" id="KW-1185">Reference proteome</keyword>
<evidence type="ECO:0000259" key="4">
    <source>
        <dbReference type="PROSITE" id="PS01124"/>
    </source>
</evidence>
<dbReference type="Gene3D" id="1.10.10.60">
    <property type="entry name" value="Homeodomain-like"/>
    <property type="match status" value="2"/>
</dbReference>
<organism evidence="5 6">
    <name type="scientific">Hyunsoonleella rubra</name>
    <dbReference type="NCBI Taxonomy" id="1737062"/>
    <lineage>
        <taxon>Bacteria</taxon>
        <taxon>Pseudomonadati</taxon>
        <taxon>Bacteroidota</taxon>
        <taxon>Flavobacteriia</taxon>
        <taxon>Flavobacteriales</taxon>
        <taxon>Flavobacteriaceae</taxon>
    </lineage>
</organism>
<reference evidence="6" key="1">
    <citation type="journal article" date="2019" name="Int. J. Syst. Evol. Microbiol.">
        <title>The Global Catalogue of Microorganisms (GCM) 10K type strain sequencing project: providing services to taxonomists for standard genome sequencing and annotation.</title>
        <authorList>
            <consortium name="The Broad Institute Genomics Platform"/>
            <consortium name="The Broad Institute Genome Sequencing Center for Infectious Disease"/>
            <person name="Wu L."/>
            <person name="Ma J."/>
        </authorList>
    </citation>
    <scope>NUCLEOTIDE SEQUENCE [LARGE SCALE GENOMIC DNA]</scope>
    <source>
        <strain evidence="6">KCTC 42398</strain>
    </source>
</reference>
<dbReference type="PRINTS" id="PR00032">
    <property type="entry name" value="HTHARAC"/>
</dbReference>
<dbReference type="RefSeq" id="WP_380288869.1">
    <property type="nucleotide sequence ID" value="NZ_JBHULY010000005.1"/>
</dbReference>
<proteinExistence type="predicted"/>
<dbReference type="Pfam" id="PF12833">
    <property type="entry name" value="HTH_18"/>
    <property type="match status" value="1"/>
</dbReference>
<feature type="domain" description="HTH araC/xylS-type" evidence="4">
    <location>
        <begin position="120"/>
        <end position="218"/>
    </location>
</feature>
<comment type="caution">
    <text evidence="5">The sequence shown here is derived from an EMBL/GenBank/DDBJ whole genome shotgun (WGS) entry which is preliminary data.</text>
</comment>
<evidence type="ECO:0000313" key="5">
    <source>
        <dbReference type="EMBL" id="MFD2725161.1"/>
    </source>
</evidence>
<evidence type="ECO:0000313" key="6">
    <source>
        <dbReference type="Proteomes" id="UP001597476"/>
    </source>
</evidence>
<gene>
    <name evidence="5" type="ORF">ACFSR8_02975</name>
</gene>
<dbReference type="InterPro" id="IPR003313">
    <property type="entry name" value="AraC-bd"/>
</dbReference>
<dbReference type="InterPro" id="IPR009057">
    <property type="entry name" value="Homeodomain-like_sf"/>
</dbReference>
<evidence type="ECO:0000256" key="3">
    <source>
        <dbReference type="ARBA" id="ARBA00023163"/>
    </source>
</evidence>
<dbReference type="SUPFAM" id="SSF46689">
    <property type="entry name" value="Homeodomain-like"/>
    <property type="match status" value="2"/>
</dbReference>
<protein>
    <submittedName>
        <fullName evidence="5">AraC family transcriptional regulator</fullName>
    </submittedName>
</protein>
<dbReference type="InterPro" id="IPR018060">
    <property type="entry name" value="HTH_AraC"/>
</dbReference>
<keyword evidence="2" id="KW-0238">DNA-binding</keyword>
<dbReference type="PROSITE" id="PS00041">
    <property type="entry name" value="HTH_ARAC_FAMILY_1"/>
    <property type="match status" value="1"/>
</dbReference>
<sequence length="221" mass="26468">MRQERKINPNQFFIIPKGTRHEYKADKHDPWSIYWFSFNGPLADELYQRYTQTHLDNYKNIPFSRERINVFDKIFSLFNSNSLENHLEYANLLSLNFISHFVYHDFESSLNKASENTIVNSAIEFLDNNLNKKHSIDEIAFKFNYSKASLQSKFKNKTGYSVLVFFNLKKIQKACEYLNYTDLSIKEISFKVGFEDPFYFSRIFKNFMGKSPRNYRQSKRK</sequence>
<name>A0ABW5T829_9FLAO</name>
<evidence type="ECO:0000256" key="2">
    <source>
        <dbReference type="ARBA" id="ARBA00023125"/>
    </source>
</evidence>
<keyword evidence="3" id="KW-0804">Transcription</keyword>
<dbReference type="InterPro" id="IPR020449">
    <property type="entry name" value="Tscrpt_reg_AraC-type_HTH"/>
</dbReference>
<keyword evidence="1" id="KW-0805">Transcription regulation</keyword>
<dbReference type="Pfam" id="PF02311">
    <property type="entry name" value="AraC_binding"/>
    <property type="match status" value="1"/>
</dbReference>
<dbReference type="SUPFAM" id="SSF51215">
    <property type="entry name" value="Regulatory protein AraC"/>
    <property type="match status" value="1"/>
</dbReference>